<proteinExistence type="predicted"/>
<dbReference type="GO" id="GO:0007052">
    <property type="term" value="P:mitotic spindle organization"/>
    <property type="evidence" value="ECO:0007669"/>
    <property type="project" value="TreeGrafter"/>
</dbReference>
<dbReference type="SMART" id="SM01114">
    <property type="entry name" value="CXC"/>
    <property type="match status" value="1"/>
</dbReference>
<feature type="region of interest" description="Disordered" evidence="2">
    <location>
        <begin position="305"/>
        <end position="336"/>
    </location>
</feature>
<feature type="coiled-coil region" evidence="1">
    <location>
        <begin position="26"/>
        <end position="127"/>
    </location>
</feature>
<feature type="region of interest" description="Disordered" evidence="2">
    <location>
        <begin position="1"/>
        <end position="26"/>
    </location>
</feature>
<feature type="domain" description="Tesmin/TSO1-like CXC" evidence="3">
    <location>
        <begin position="346"/>
        <end position="390"/>
    </location>
</feature>
<protein>
    <recommendedName>
        <fullName evidence="3">Tesmin/TSO1-like CXC domain-containing protein</fullName>
    </recommendedName>
</protein>
<dbReference type="InterPro" id="IPR033467">
    <property type="entry name" value="Tesmin/TSO1-like_CXC"/>
</dbReference>
<dbReference type="GO" id="GO:0003777">
    <property type="term" value="F:microtubule motor activity"/>
    <property type="evidence" value="ECO:0007669"/>
    <property type="project" value="InterPro"/>
</dbReference>
<organism evidence="4 5">
    <name type="scientific">Carya illinoinensis</name>
    <name type="common">Pecan</name>
    <dbReference type="NCBI Taxonomy" id="32201"/>
    <lineage>
        <taxon>Eukaryota</taxon>
        <taxon>Viridiplantae</taxon>
        <taxon>Streptophyta</taxon>
        <taxon>Embryophyta</taxon>
        <taxon>Tracheophyta</taxon>
        <taxon>Spermatophyta</taxon>
        <taxon>Magnoliopsida</taxon>
        <taxon>eudicotyledons</taxon>
        <taxon>Gunneridae</taxon>
        <taxon>Pentapetalae</taxon>
        <taxon>rosids</taxon>
        <taxon>fabids</taxon>
        <taxon>Fagales</taxon>
        <taxon>Juglandaceae</taxon>
        <taxon>Carya</taxon>
    </lineage>
</organism>
<evidence type="ECO:0000313" key="5">
    <source>
        <dbReference type="Proteomes" id="UP000811246"/>
    </source>
</evidence>
<sequence length="564" mass="62799">MKKTNRRSKEASPVYASSSAPEDKQNLHYEEKIRQLEQENKAFQKEIAELRERLANVSSSSGGGVEKLKADYLQKLNVLEEQVTTLKKKQNVQSQFSIQRPKGDEATKRLQFEIQSLRAQKVQLQCKIKLESVQFRICKASLEKEVLQLRKEGRRNGYEVQKLFAANQRLKMVLQRKTEEASMATKRLKELLESRKALSHRSAGARVGSIPGIQDVEHELEVTARLQGICSEYERQMEEMADEVAKLREEAEMMKQENIRCQLQEKEVDCFEKDVDMEDLKEQVFYLSGLVRQLHIQKAELSHRGKSQDVLGQPSFTLGSSDELEGREAPKSERFGEANIVREKKEAGVCCSCSKKSLCKTTKCRCRSNGGSCGKSCGCALSKCTNREAAPVKLSCSLELEMAESSLNCTSNVEAEKTGIAASEGAMLLQKALDEKSADMNENLRPRKEPLCDIGNILIESDAIKSGDTKKGQKSAIQLVADDPLSLPENTEGPKRADKCGVQVDILGKLPGPVLPAVPNNGALTEKDSAHADEFVIGKATGVPAPRYPVRRGRAFNQKENHSL</sequence>
<dbReference type="GO" id="GO:0051231">
    <property type="term" value="P:spindle elongation"/>
    <property type="evidence" value="ECO:0007669"/>
    <property type="project" value="TreeGrafter"/>
</dbReference>
<feature type="coiled-coil region" evidence="1">
    <location>
        <begin position="223"/>
        <end position="264"/>
    </location>
</feature>
<keyword evidence="1" id="KW-0175">Coiled coil</keyword>
<evidence type="ECO:0000256" key="1">
    <source>
        <dbReference type="SAM" id="Coils"/>
    </source>
</evidence>
<feature type="compositionally biased region" description="Basic and acidic residues" evidence="2">
    <location>
        <begin position="324"/>
        <end position="336"/>
    </location>
</feature>
<dbReference type="AlphaFoldDB" id="A0A922EP84"/>
<dbReference type="PANTHER" id="PTHR47969">
    <property type="entry name" value="CHROMOSOME-ASSOCIATED KINESIN KIF4A-RELATED"/>
    <property type="match status" value="1"/>
</dbReference>
<dbReference type="GO" id="GO:0007018">
    <property type="term" value="P:microtubule-based movement"/>
    <property type="evidence" value="ECO:0007669"/>
    <property type="project" value="InterPro"/>
</dbReference>
<gene>
    <name evidence="4" type="ORF">I3842_07G168100</name>
</gene>
<dbReference type="GO" id="GO:0005875">
    <property type="term" value="C:microtubule associated complex"/>
    <property type="evidence" value="ECO:0007669"/>
    <property type="project" value="TreeGrafter"/>
</dbReference>
<dbReference type="PANTHER" id="PTHR47969:SF6">
    <property type="entry name" value="KINESIN-LIKE PROTEIN KIN-4C"/>
    <property type="match status" value="1"/>
</dbReference>
<evidence type="ECO:0000256" key="2">
    <source>
        <dbReference type="SAM" id="MobiDB-lite"/>
    </source>
</evidence>
<evidence type="ECO:0000259" key="3">
    <source>
        <dbReference type="SMART" id="SM01114"/>
    </source>
</evidence>
<name>A0A922EP84_CARIL</name>
<reference evidence="4" key="1">
    <citation type="submission" date="2021-01" db="EMBL/GenBank/DDBJ databases">
        <authorList>
            <person name="Lovell J.T."/>
            <person name="Bentley N."/>
            <person name="Bhattarai G."/>
            <person name="Jenkins J.W."/>
            <person name="Sreedasyam A."/>
            <person name="Alarcon Y."/>
            <person name="Bock C."/>
            <person name="Boston L."/>
            <person name="Carlson J."/>
            <person name="Cervantes K."/>
            <person name="Clermont K."/>
            <person name="Krom N."/>
            <person name="Kubenka K."/>
            <person name="Mamidi S."/>
            <person name="Mattison C."/>
            <person name="Monteros M."/>
            <person name="Pisani C."/>
            <person name="Plott C."/>
            <person name="Rajasekar S."/>
            <person name="Rhein H.S."/>
            <person name="Rohla C."/>
            <person name="Song M."/>
            <person name="Hilaire R.S."/>
            <person name="Shu S."/>
            <person name="Wells L."/>
            <person name="Wang X."/>
            <person name="Webber J."/>
            <person name="Heerema R.J."/>
            <person name="Klein P."/>
            <person name="Conner P."/>
            <person name="Grauke L."/>
            <person name="Grimwood J."/>
            <person name="Schmutz J."/>
            <person name="Randall J.J."/>
        </authorList>
    </citation>
    <scope>NUCLEOTIDE SEQUENCE</scope>
    <source>
        <tissue evidence="4">Leaf</tissue>
    </source>
</reference>
<evidence type="ECO:0000313" key="4">
    <source>
        <dbReference type="EMBL" id="KAG6705167.1"/>
    </source>
</evidence>
<dbReference type="EMBL" id="CM031831">
    <property type="protein sequence ID" value="KAG6705167.1"/>
    <property type="molecule type" value="Genomic_DNA"/>
</dbReference>
<dbReference type="OrthoDB" id="1739830at2759"/>
<feature type="region of interest" description="Disordered" evidence="2">
    <location>
        <begin position="541"/>
        <end position="564"/>
    </location>
</feature>
<dbReference type="InterPro" id="IPR027640">
    <property type="entry name" value="Kinesin-like_fam"/>
</dbReference>
<dbReference type="Pfam" id="PF25764">
    <property type="entry name" value="KIF21A_4th"/>
    <property type="match status" value="1"/>
</dbReference>
<accession>A0A922EP84</accession>
<comment type="caution">
    <text evidence="4">The sequence shown here is derived from an EMBL/GenBank/DDBJ whole genome shotgun (WGS) entry which is preliminary data.</text>
</comment>
<dbReference type="Proteomes" id="UP000811246">
    <property type="component" value="Chromosome 7"/>
</dbReference>